<feature type="non-terminal residue" evidence="2">
    <location>
        <position position="349"/>
    </location>
</feature>
<gene>
    <name evidence="2" type="ORF">BB560_003862</name>
</gene>
<keyword evidence="3" id="KW-1185">Reference proteome</keyword>
<dbReference type="AlphaFoldDB" id="A0A2T9ZAV4"/>
<dbReference type="PANTHER" id="PTHR46601:SF1">
    <property type="entry name" value="ADF-H DOMAIN-CONTAINING PROTEIN"/>
    <property type="match status" value="1"/>
</dbReference>
<evidence type="ECO:0000256" key="1">
    <source>
        <dbReference type="SAM" id="SignalP"/>
    </source>
</evidence>
<reference evidence="2 3" key="1">
    <citation type="journal article" date="2018" name="MBio">
        <title>Comparative Genomics Reveals the Core Gene Toolbox for the Fungus-Insect Symbiosis.</title>
        <authorList>
            <person name="Wang Y."/>
            <person name="Stata M."/>
            <person name="Wang W."/>
            <person name="Stajich J.E."/>
            <person name="White M.M."/>
            <person name="Moncalvo J.M."/>
        </authorList>
    </citation>
    <scope>NUCLEOTIDE SEQUENCE [LARGE SCALE GENOMIC DNA]</scope>
    <source>
        <strain evidence="2 3">SC-DP-2</strain>
    </source>
</reference>
<organism evidence="2 3">
    <name type="scientific">Smittium megazygosporum</name>
    <dbReference type="NCBI Taxonomy" id="133381"/>
    <lineage>
        <taxon>Eukaryota</taxon>
        <taxon>Fungi</taxon>
        <taxon>Fungi incertae sedis</taxon>
        <taxon>Zoopagomycota</taxon>
        <taxon>Kickxellomycotina</taxon>
        <taxon>Harpellomycetes</taxon>
        <taxon>Harpellales</taxon>
        <taxon>Legeriomycetaceae</taxon>
        <taxon>Smittium</taxon>
    </lineage>
</organism>
<evidence type="ECO:0000313" key="3">
    <source>
        <dbReference type="Proteomes" id="UP000245609"/>
    </source>
</evidence>
<dbReference type="Proteomes" id="UP000245609">
    <property type="component" value="Unassembled WGS sequence"/>
</dbReference>
<comment type="caution">
    <text evidence="2">The sequence shown here is derived from an EMBL/GenBank/DDBJ whole genome shotgun (WGS) entry which is preliminary data.</text>
</comment>
<protein>
    <submittedName>
        <fullName evidence="2">Uncharacterized protein</fullName>
    </submittedName>
</protein>
<sequence length="349" mass="40355">MLHDWLFIFFLFIHSEAHCLSEYAPLQHLPYSDGNAALLYFSLLLGRLVRLSAAILLLIAWVYTSSKLRDLGFEFSPKQYRLAKEKAQSSYVPKTFKNHLKKTDVCSVCIAGNKAKLDLEQAKNPNNLDVFTIVRLQKLVGDFEAHRELEKMQKNAFKDHKQQLDKESCNLIADFKENFRIGGGPVESGNNFYQKNGELQKIHLWSDSGAHFKNSDYIYAIFKELQSIYMGKMFSLNFFLENHGKSDVDGHFGVLSRWFRDAEKKQDILSIEDLVTCFEQKSSQNRSTRGLDANDEAYKFYIYSKDMPRVDRHQIKIDGGIKLNLSYYFVNEKLFASPICSEDLSLYNP</sequence>
<keyword evidence="1" id="KW-0732">Signal</keyword>
<evidence type="ECO:0000313" key="2">
    <source>
        <dbReference type="EMBL" id="PVV01708.1"/>
    </source>
</evidence>
<name>A0A2T9ZAV4_9FUNG</name>
<dbReference type="PANTHER" id="PTHR46601">
    <property type="entry name" value="ULP_PROTEASE DOMAIN-CONTAINING PROTEIN"/>
    <property type="match status" value="1"/>
</dbReference>
<dbReference type="EMBL" id="MBFS01000871">
    <property type="protein sequence ID" value="PVV01708.1"/>
    <property type="molecule type" value="Genomic_DNA"/>
</dbReference>
<feature type="chain" id="PRO_5015408876" evidence="1">
    <location>
        <begin position="18"/>
        <end position="349"/>
    </location>
</feature>
<feature type="signal peptide" evidence="1">
    <location>
        <begin position="1"/>
        <end position="17"/>
    </location>
</feature>
<accession>A0A2T9ZAV4</accession>
<dbReference type="OrthoDB" id="408781at2759"/>
<proteinExistence type="predicted"/>